<reference evidence="2" key="1">
    <citation type="submission" date="2023-06" db="EMBL/GenBank/DDBJ databases">
        <title>Genome-scale phylogeny and comparative genomics of the fungal order Sordariales.</title>
        <authorList>
            <consortium name="Lawrence Berkeley National Laboratory"/>
            <person name="Hensen N."/>
            <person name="Bonometti L."/>
            <person name="Westerberg I."/>
            <person name="Brannstrom I.O."/>
            <person name="Guillou S."/>
            <person name="Cros-Aarteil S."/>
            <person name="Calhoun S."/>
            <person name="Haridas S."/>
            <person name="Kuo A."/>
            <person name="Mondo S."/>
            <person name="Pangilinan J."/>
            <person name="Riley R."/>
            <person name="LaButti K."/>
            <person name="Andreopoulos B."/>
            <person name="Lipzen A."/>
            <person name="Chen C."/>
            <person name="Yanf M."/>
            <person name="Daum C."/>
            <person name="Ng V."/>
            <person name="Clum A."/>
            <person name="Steindorff A."/>
            <person name="Ohm R."/>
            <person name="Martin F."/>
            <person name="Silar P."/>
            <person name="Natvig D."/>
            <person name="Lalanne C."/>
            <person name="Gautier V."/>
            <person name="Ament-velasquez S.L."/>
            <person name="Kruys A."/>
            <person name="Hutchinson M.I."/>
            <person name="Powell A.J."/>
            <person name="Barry K."/>
            <person name="Miller A.N."/>
            <person name="Grigoriev I.V."/>
            <person name="Debuchy R."/>
            <person name="Gladieux P."/>
            <person name="Thoren M.H."/>
            <person name="Johannesson H."/>
        </authorList>
    </citation>
    <scope>NUCLEOTIDE SEQUENCE</scope>
    <source>
        <strain evidence="2">SMH2392-1A</strain>
    </source>
</reference>
<dbReference type="Proteomes" id="UP001172101">
    <property type="component" value="Unassembled WGS sequence"/>
</dbReference>
<organism evidence="2 3">
    <name type="scientific">Lasiosphaeria miniovina</name>
    <dbReference type="NCBI Taxonomy" id="1954250"/>
    <lineage>
        <taxon>Eukaryota</taxon>
        <taxon>Fungi</taxon>
        <taxon>Dikarya</taxon>
        <taxon>Ascomycota</taxon>
        <taxon>Pezizomycotina</taxon>
        <taxon>Sordariomycetes</taxon>
        <taxon>Sordariomycetidae</taxon>
        <taxon>Sordariales</taxon>
        <taxon>Lasiosphaeriaceae</taxon>
        <taxon>Lasiosphaeria</taxon>
    </lineage>
</organism>
<evidence type="ECO:0000256" key="1">
    <source>
        <dbReference type="SAM" id="SignalP"/>
    </source>
</evidence>
<keyword evidence="1" id="KW-0732">Signal</keyword>
<gene>
    <name evidence="2" type="ORF">B0T26DRAFT_669901</name>
</gene>
<dbReference type="GeneID" id="85322387"/>
<protein>
    <recommendedName>
        <fullName evidence="4">Secreted protein</fullName>
    </recommendedName>
</protein>
<dbReference type="AlphaFoldDB" id="A0AA40BFZ5"/>
<dbReference type="EMBL" id="JAUIRO010000001">
    <property type="protein sequence ID" value="KAK0733496.1"/>
    <property type="molecule type" value="Genomic_DNA"/>
</dbReference>
<evidence type="ECO:0008006" key="4">
    <source>
        <dbReference type="Google" id="ProtNLM"/>
    </source>
</evidence>
<accession>A0AA40BFZ5</accession>
<comment type="caution">
    <text evidence="2">The sequence shown here is derived from an EMBL/GenBank/DDBJ whole genome shotgun (WGS) entry which is preliminary data.</text>
</comment>
<sequence length="177" mass="19898">MAGGRVGRAVHTWLPHLLLAVSLLPSQQHASQLARKLPPMEVSILGPCCWIRWLAPRLYGHCPPRTKPSRSFLQTHQFVYPASMSLDRHWSRASDAELDSSFVRVTAGQRLGVRRCSDLTVLRILRNPHPKRKQAYPGQTNAGSAQLRLQLLHQAGPYQFLTRARPRLATRSGRSSV</sequence>
<feature type="chain" id="PRO_5041248657" description="Secreted protein" evidence="1">
    <location>
        <begin position="31"/>
        <end position="177"/>
    </location>
</feature>
<feature type="signal peptide" evidence="1">
    <location>
        <begin position="1"/>
        <end position="30"/>
    </location>
</feature>
<keyword evidence="3" id="KW-1185">Reference proteome</keyword>
<name>A0AA40BFZ5_9PEZI</name>
<evidence type="ECO:0000313" key="2">
    <source>
        <dbReference type="EMBL" id="KAK0733496.1"/>
    </source>
</evidence>
<proteinExistence type="predicted"/>
<evidence type="ECO:0000313" key="3">
    <source>
        <dbReference type="Proteomes" id="UP001172101"/>
    </source>
</evidence>
<dbReference type="RefSeq" id="XP_060302373.1">
    <property type="nucleotide sequence ID" value="XM_060439117.1"/>
</dbReference>